<dbReference type="Gene3D" id="3.40.50.1820">
    <property type="entry name" value="alpha/beta hydrolase"/>
    <property type="match status" value="1"/>
</dbReference>
<dbReference type="InterPro" id="IPR029058">
    <property type="entry name" value="AB_hydrolase_fold"/>
</dbReference>
<evidence type="ECO:0000259" key="1">
    <source>
        <dbReference type="Pfam" id="PF12697"/>
    </source>
</evidence>
<reference evidence="2 3" key="1">
    <citation type="submission" date="2017-05" db="EMBL/GenBank/DDBJ databases">
        <title>Biotechnological potential of actinobacteria isolated from South African environments.</title>
        <authorList>
            <person name="Le Roes-Hill M."/>
            <person name="Prins A."/>
            <person name="Durrell K.A."/>
        </authorList>
    </citation>
    <scope>NUCLEOTIDE SEQUENCE [LARGE SCALE GENOMIC DNA]</scope>
    <source>
        <strain evidence="2 3">HMC13</strain>
    </source>
</reference>
<dbReference type="Proteomes" id="UP000195105">
    <property type="component" value="Unassembled WGS sequence"/>
</dbReference>
<organism evidence="2 3">
    <name type="scientific">Streptomyces swartbergensis</name>
    <dbReference type="NCBI Taxonomy" id="487165"/>
    <lineage>
        <taxon>Bacteria</taxon>
        <taxon>Bacillati</taxon>
        <taxon>Actinomycetota</taxon>
        <taxon>Actinomycetes</taxon>
        <taxon>Kitasatosporales</taxon>
        <taxon>Streptomycetaceae</taxon>
        <taxon>Streptomyces</taxon>
    </lineage>
</organism>
<gene>
    <name evidence="2" type="ORF">CA983_27760</name>
</gene>
<name>A0A243RYM2_9ACTN</name>
<evidence type="ECO:0000313" key="3">
    <source>
        <dbReference type="Proteomes" id="UP000195105"/>
    </source>
</evidence>
<dbReference type="InterPro" id="IPR000073">
    <property type="entry name" value="AB_hydrolase_1"/>
</dbReference>
<sequence length="65" mass="6750">MPVTIACGTRDRLLPPRQATRAKSMIPAARLVPLPGCGHVPMSDPPELVAGAIGDATDFAPHFCG</sequence>
<comment type="caution">
    <text evidence="2">The sequence shown here is derived from an EMBL/GenBank/DDBJ whole genome shotgun (WGS) entry which is preliminary data.</text>
</comment>
<feature type="domain" description="AB hydrolase-1" evidence="1">
    <location>
        <begin position="5"/>
        <end position="51"/>
    </location>
</feature>
<accession>A0A243RYM2</accession>
<dbReference type="Pfam" id="PF12697">
    <property type="entry name" value="Abhydrolase_6"/>
    <property type="match status" value="1"/>
</dbReference>
<dbReference type="EMBL" id="NGFN01000208">
    <property type="protein sequence ID" value="OUC99623.1"/>
    <property type="molecule type" value="Genomic_DNA"/>
</dbReference>
<keyword evidence="3" id="KW-1185">Reference proteome</keyword>
<proteinExistence type="predicted"/>
<dbReference type="SUPFAM" id="SSF53474">
    <property type="entry name" value="alpha/beta-Hydrolases"/>
    <property type="match status" value="1"/>
</dbReference>
<dbReference type="AlphaFoldDB" id="A0A243RYM2"/>
<protein>
    <recommendedName>
        <fullName evidence="1">AB hydrolase-1 domain-containing protein</fullName>
    </recommendedName>
</protein>
<evidence type="ECO:0000313" key="2">
    <source>
        <dbReference type="EMBL" id="OUC99623.1"/>
    </source>
</evidence>
<dbReference type="GO" id="GO:0003824">
    <property type="term" value="F:catalytic activity"/>
    <property type="evidence" value="ECO:0007669"/>
    <property type="project" value="UniProtKB-ARBA"/>
</dbReference>